<dbReference type="PROSITE" id="PS00687">
    <property type="entry name" value="ALDEHYDE_DEHYDR_GLU"/>
    <property type="match status" value="1"/>
</dbReference>
<dbReference type="Gene3D" id="3.40.605.10">
    <property type="entry name" value="Aldehyde Dehydrogenase, Chain A, domain 1"/>
    <property type="match status" value="1"/>
</dbReference>
<feature type="domain" description="Aldehyde dehydrogenase" evidence="5">
    <location>
        <begin position="27"/>
        <end position="490"/>
    </location>
</feature>
<organism evidence="6 7">
    <name type="scientific">Brevibacillus panacihumi</name>
    <dbReference type="NCBI Taxonomy" id="497735"/>
    <lineage>
        <taxon>Bacteria</taxon>
        <taxon>Bacillati</taxon>
        <taxon>Bacillota</taxon>
        <taxon>Bacilli</taxon>
        <taxon>Bacillales</taxon>
        <taxon>Paenibacillaceae</taxon>
        <taxon>Brevibacillus</taxon>
    </lineage>
</organism>
<dbReference type="InterPro" id="IPR016163">
    <property type="entry name" value="Ald_DH_C"/>
</dbReference>
<name>A0A3M8CPX0_9BACL</name>
<evidence type="ECO:0000256" key="4">
    <source>
        <dbReference type="RuleBase" id="RU003345"/>
    </source>
</evidence>
<evidence type="ECO:0000313" key="6">
    <source>
        <dbReference type="EMBL" id="RNB77599.1"/>
    </source>
</evidence>
<dbReference type="SUPFAM" id="SSF53720">
    <property type="entry name" value="ALDH-like"/>
    <property type="match status" value="1"/>
</dbReference>
<accession>A0A3M8CPX0</accession>
<comment type="similarity">
    <text evidence="1 4">Belongs to the aldehyde dehydrogenase family.</text>
</comment>
<dbReference type="PROSITE" id="PS00070">
    <property type="entry name" value="ALDEHYDE_DEHYDR_CYS"/>
    <property type="match status" value="1"/>
</dbReference>
<dbReference type="InterPro" id="IPR016162">
    <property type="entry name" value="Ald_DH_N"/>
</dbReference>
<dbReference type="AlphaFoldDB" id="A0A3M8CPX0"/>
<protein>
    <submittedName>
        <fullName evidence="6">Aldehyde dehydrogenase family protein</fullName>
    </submittedName>
</protein>
<dbReference type="GO" id="GO:0016620">
    <property type="term" value="F:oxidoreductase activity, acting on the aldehyde or oxo group of donors, NAD or NADP as acceptor"/>
    <property type="evidence" value="ECO:0007669"/>
    <property type="project" value="InterPro"/>
</dbReference>
<reference evidence="6 7" key="1">
    <citation type="submission" date="2018-10" db="EMBL/GenBank/DDBJ databases">
        <title>Phylogenomics of Brevibacillus.</title>
        <authorList>
            <person name="Dunlap C."/>
        </authorList>
    </citation>
    <scope>NUCLEOTIDE SEQUENCE [LARGE SCALE GENOMIC DNA]</scope>
    <source>
        <strain evidence="6 7">JCM 15085</strain>
    </source>
</reference>
<evidence type="ECO:0000259" key="5">
    <source>
        <dbReference type="Pfam" id="PF00171"/>
    </source>
</evidence>
<dbReference type="Pfam" id="PF00171">
    <property type="entry name" value="Aldedh"/>
    <property type="match status" value="1"/>
</dbReference>
<evidence type="ECO:0000256" key="3">
    <source>
        <dbReference type="PROSITE-ProRule" id="PRU10007"/>
    </source>
</evidence>
<dbReference type="FunFam" id="3.40.605.10:FF:000007">
    <property type="entry name" value="NAD/NADP-dependent betaine aldehyde dehydrogenase"/>
    <property type="match status" value="1"/>
</dbReference>
<evidence type="ECO:0000256" key="2">
    <source>
        <dbReference type="ARBA" id="ARBA00023002"/>
    </source>
</evidence>
<dbReference type="FunFam" id="3.40.309.10:FF:000012">
    <property type="entry name" value="Betaine aldehyde dehydrogenase"/>
    <property type="match status" value="1"/>
</dbReference>
<dbReference type="Gene3D" id="3.40.309.10">
    <property type="entry name" value="Aldehyde Dehydrogenase, Chain A, domain 2"/>
    <property type="match status" value="1"/>
</dbReference>
<dbReference type="InterPro" id="IPR029510">
    <property type="entry name" value="Ald_DH_CS_GLU"/>
</dbReference>
<evidence type="ECO:0000313" key="7">
    <source>
        <dbReference type="Proteomes" id="UP000281915"/>
    </source>
</evidence>
<dbReference type="InterPro" id="IPR015590">
    <property type="entry name" value="Aldehyde_DH_dom"/>
</dbReference>
<dbReference type="InterPro" id="IPR016161">
    <property type="entry name" value="Ald_DH/histidinol_DH"/>
</dbReference>
<gene>
    <name evidence="6" type="ORF">EDM58_14025</name>
</gene>
<dbReference type="PANTHER" id="PTHR11699">
    <property type="entry name" value="ALDEHYDE DEHYDROGENASE-RELATED"/>
    <property type="match status" value="1"/>
</dbReference>
<dbReference type="InterPro" id="IPR016160">
    <property type="entry name" value="Ald_DH_CS_CYS"/>
</dbReference>
<keyword evidence="2 4" id="KW-0560">Oxidoreductase</keyword>
<dbReference type="EMBL" id="RHHT01000029">
    <property type="protein sequence ID" value="RNB77599.1"/>
    <property type="molecule type" value="Genomic_DNA"/>
</dbReference>
<evidence type="ECO:0000256" key="1">
    <source>
        <dbReference type="ARBA" id="ARBA00009986"/>
    </source>
</evidence>
<sequence>MAGYGARRKKEGGVQVTRYYNYIGGEWTSSVSGEWLESFNPATGELVGYAQNSAVQDVEQAIDKMYEVFQRSDWGYNPKRRYEALLGLAQKMEEQLERLAVILTREQGKTIKESRQELAGCVDTLKYFAGAARTVFGRSVQLEPHNFGVITKEPIGVVGIISPWNWPALLMIRELAPALAAGNAVLVKPASLTPAISVEIFKLIDQVPQFTKGIVSIVTGPGRSIGAAMGTSKKMDMISFTGDTSTGKQIMEMATSNIKKLALELGGKSPNVVFADADLDKAIPVIGRSIFISAGQICMAGSRLLVHESVKGEVLSRMKRYAENLRVGNGLEESTDMGPVVNQAQLELIANYCEIGRKEGKIVTGGQRITGGAFDQGSFFAPTIIDELPSHCRVVREEIFGPVLAVQSFASEEEALEMANDSDFGLSAGVWTRDLNRAMRMSKGIRAGTVWINTYNKNFPEAEFGGYKQSGLGRTRGVDGLMEYCETKHIHFEIDELPSEEGREDR</sequence>
<proteinExistence type="inferred from homology"/>
<feature type="active site" evidence="3">
    <location>
        <position position="264"/>
    </location>
</feature>
<dbReference type="Proteomes" id="UP000281915">
    <property type="component" value="Unassembled WGS sequence"/>
</dbReference>
<comment type="caution">
    <text evidence="6">The sequence shown here is derived from an EMBL/GenBank/DDBJ whole genome shotgun (WGS) entry which is preliminary data.</text>
</comment>